<evidence type="ECO:0000313" key="1">
    <source>
        <dbReference type="EMBL" id="VVP43703.1"/>
    </source>
</evidence>
<accession>A0A5E7P8G6</accession>
<gene>
    <name evidence="1" type="ORF">PS880_04982</name>
</gene>
<dbReference type="OrthoDB" id="1448449at2"/>
<proteinExistence type="predicted"/>
<reference evidence="1 2" key="1">
    <citation type="submission" date="2019-09" db="EMBL/GenBank/DDBJ databases">
        <authorList>
            <person name="Chandra G."/>
            <person name="Truman W A."/>
        </authorList>
    </citation>
    <scope>NUCLEOTIDE SEQUENCE [LARGE SCALE GENOMIC DNA]</scope>
    <source>
        <strain evidence="1">PS880</strain>
    </source>
</reference>
<sequence>MDAQTLDDITVSNSLFDGTPHKDIPNFYGDNDFLLIYDNRYSLRFRHFKTNWHHQHTYRIYVFEMADGIHAHISILGSDGIEFEHVLQPL</sequence>
<name>A0A5E7P8G6_PSEFL</name>
<evidence type="ECO:0000313" key="2">
    <source>
        <dbReference type="Proteomes" id="UP000375525"/>
    </source>
</evidence>
<organism evidence="1 2">
    <name type="scientific">Pseudomonas fluorescens</name>
    <dbReference type="NCBI Taxonomy" id="294"/>
    <lineage>
        <taxon>Bacteria</taxon>
        <taxon>Pseudomonadati</taxon>
        <taxon>Pseudomonadota</taxon>
        <taxon>Gammaproteobacteria</taxon>
        <taxon>Pseudomonadales</taxon>
        <taxon>Pseudomonadaceae</taxon>
        <taxon>Pseudomonas</taxon>
    </lineage>
</organism>
<dbReference type="Proteomes" id="UP000375525">
    <property type="component" value="Unassembled WGS sequence"/>
</dbReference>
<dbReference type="AlphaFoldDB" id="A0A5E7P8G6"/>
<protein>
    <submittedName>
        <fullName evidence="1">Uncharacterized protein</fullName>
    </submittedName>
</protein>
<dbReference type="RefSeq" id="WP_150781873.1">
    <property type="nucleotide sequence ID" value="NZ_CABVIH010000029.1"/>
</dbReference>
<dbReference type="EMBL" id="CABVIH010000029">
    <property type="protein sequence ID" value="VVP43703.1"/>
    <property type="molecule type" value="Genomic_DNA"/>
</dbReference>